<gene>
    <name evidence="2" type="ORF">BCR39DRAFT_513984</name>
</gene>
<comment type="caution">
    <text evidence="2">The sequence shown here is derived from an EMBL/GenBank/DDBJ whole genome shotgun (WGS) entry which is preliminary data.</text>
</comment>
<dbReference type="InParanoid" id="A0A1Y2BIS0"/>
<feature type="compositionally biased region" description="Polar residues" evidence="1">
    <location>
        <begin position="413"/>
        <end position="426"/>
    </location>
</feature>
<feature type="compositionally biased region" description="Polar residues" evidence="1">
    <location>
        <begin position="365"/>
        <end position="375"/>
    </location>
</feature>
<accession>A0A1Y2BIS0</accession>
<name>A0A1Y2BIS0_9TREE</name>
<protein>
    <recommendedName>
        <fullName evidence="4">F-box domain-containing protein</fullName>
    </recommendedName>
</protein>
<dbReference type="EMBL" id="MCFC01000002">
    <property type="protein sequence ID" value="ORY34678.1"/>
    <property type="molecule type" value="Genomic_DNA"/>
</dbReference>
<proteinExistence type="predicted"/>
<feature type="compositionally biased region" description="Basic and acidic residues" evidence="1">
    <location>
        <begin position="349"/>
        <end position="358"/>
    </location>
</feature>
<feature type="region of interest" description="Disordered" evidence="1">
    <location>
        <begin position="567"/>
        <end position="587"/>
    </location>
</feature>
<dbReference type="OrthoDB" id="2532648at2759"/>
<dbReference type="Proteomes" id="UP000193986">
    <property type="component" value="Unassembled WGS sequence"/>
</dbReference>
<keyword evidence="3" id="KW-1185">Reference proteome</keyword>
<sequence length="587" mass="65527">MMGEGENRSETLLDLPGEVISQIASYLSLSETLSFLSLHPSLLSLCKTHHNPLTAHVSSLLEAGPPYPALLAKLPSLHLYLPNDGGRLFLPLLVRARPQWILERLEIGRWKESVWQEAYQRRFLKSWKRYKGEDDTWRAVFLRMLGRVEHRNKSCTHEESWTRFLTLHRNGSASINRIYSRLFDPYDIYDEIKHQNNFSDQPTQIRVLLHLTDVRIIAVGVLYDRPTLFVNPHAHLLLHPPLLRAPSALAPPTQMLPIQLDRRASDLGSTRPSADSNEAYFPLVRSLSTTGPEYTSYGLTEGPMPLPSPSLRTTFAKVLPGRPRRSASTGEGSEDAGPSRFSGVLTRARSREDGESRKRAWSFGRNRSGSTTGQVLVSHDEEPPQDTNLSSLPEAPSPHISPTETSIPELEPSESTSTPLIPSQPKTSRRRLPYTPLREPQPAPGYRLYPNYTPTNLDTVIPIVDTRPVHLEERDGAPSISPSTDYIWPDERRMCEIGTDGIPRRWVGPMLLMAQLHPPDHQHPTPPTLDPSFPSEGPNVRLGAQGMYVSLGFEDLEGIAPWIELKGGGGNSGDARRGGLGFDSADQ</sequence>
<dbReference type="AlphaFoldDB" id="A0A1Y2BIS0"/>
<evidence type="ECO:0008006" key="4">
    <source>
        <dbReference type="Google" id="ProtNLM"/>
    </source>
</evidence>
<evidence type="ECO:0000313" key="2">
    <source>
        <dbReference type="EMBL" id="ORY34678.1"/>
    </source>
</evidence>
<feature type="region of interest" description="Disordered" evidence="1">
    <location>
        <begin position="320"/>
        <end position="446"/>
    </location>
</feature>
<dbReference type="STRING" id="71784.A0A1Y2BIS0"/>
<organism evidence="2 3">
    <name type="scientific">Naematelia encephala</name>
    <dbReference type="NCBI Taxonomy" id="71784"/>
    <lineage>
        <taxon>Eukaryota</taxon>
        <taxon>Fungi</taxon>
        <taxon>Dikarya</taxon>
        <taxon>Basidiomycota</taxon>
        <taxon>Agaricomycotina</taxon>
        <taxon>Tremellomycetes</taxon>
        <taxon>Tremellales</taxon>
        <taxon>Naemateliaceae</taxon>
        <taxon>Naematelia</taxon>
    </lineage>
</organism>
<evidence type="ECO:0000256" key="1">
    <source>
        <dbReference type="SAM" id="MobiDB-lite"/>
    </source>
</evidence>
<evidence type="ECO:0000313" key="3">
    <source>
        <dbReference type="Proteomes" id="UP000193986"/>
    </source>
</evidence>
<reference evidence="2 3" key="1">
    <citation type="submission" date="2016-07" db="EMBL/GenBank/DDBJ databases">
        <title>Pervasive Adenine N6-methylation of Active Genes in Fungi.</title>
        <authorList>
            <consortium name="DOE Joint Genome Institute"/>
            <person name="Mondo S.J."/>
            <person name="Dannebaum R.O."/>
            <person name="Kuo R.C."/>
            <person name="Labutti K."/>
            <person name="Haridas S."/>
            <person name="Kuo A."/>
            <person name="Salamov A."/>
            <person name="Ahrendt S.R."/>
            <person name="Lipzen A."/>
            <person name="Sullivan W."/>
            <person name="Andreopoulos W.B."/>
            <person name="Clum A."/>
            <person name="Lindquist E."/>
            <person name="Daum C."/>
            <person name="Ramamoorthy G.K."/>
            <person name="Gryganskyi A."/>
            <person name="Culley D."/>
            <person name="Magnuson J.K."/>
            <person name="James T.Y."/>
            <person name="O'Malley M.A."/>
            <person name="Stajich J.E."/>
            <person name="Spatafora J.W."/>
            <person name="Visel A."/>
            <person name="Grigoriev I.V."/>
        </authorList>
    </citation>
    <scope>NUCLEOTIDE SEQUENCE [LARGE SCALE GENOMIC DNA]</scope>
    <source>
        <strain evidence="2 3">68-887.2</strain>
    </source>
</reference>